<sequence>MAQDLARPVWWEFGGGLPAQLSELADAESRAVHITSVADVRVPGLLQTWEHSRALLSAVEVDADRVDHLAAIRQARQGILTKDDPVEYEVFLDEAVLCRAIGGPRPMAEQLRHINRMATRPNIVVRVIPFSEGAHTGLDGPFHLLEFRDAGAVVHLEQRRSGVFLDAPDDVDTFVRARSTLRRTAMSQRDSSKLIAAYAEGYESEGAAAGERIMVSETE</sequence>
<dbReference type="Pfam" id="PF19054">
    <property type="entry name" value="DUF5753"/>
    <property type="match status" value="1"/>
</dbReference>
<dbReference type="EMBL" id="JBHTIW010000002">
    <property type="protein sequence ID" value="MFD0919029.1"/>
    <property type="molecule type" value="Genomic_DNA"/>
</dbReference>
<feature type="domain" description="DUF5753" evidence="1">
    <location>
        <begin position="22"/>
        <end position="196"/>
    </location>
</feature>
<accession>A0ABW3FKM4</accession>
<dbReference type="InterPro" id="IPR043917">
    <property type="entry name" value="DUF5753"/>
</dbReference>
<gene>
    <name evidence="2" type="ORF">ACFQ16_04655</name>
</gene>
<organism evidence="2 3">
    <name type="scientific">Saccharopolyspora rosea</name>
    <dbReference type="NCBI Taxonomy" id="524884"/>
    <lineage>
        <taxon>Bacteria</taxon>
        <taxon>Bacillati</taxon>
        <taxon>Actinomycetota</taxon>
        <taxon>Actinomycetes</taxon>
        <taxon>Pseudonocardiales</taxon>
        <taxon>Pseudonocardiaceae</taxon>
        <taxon>Saccharopolyspora</taxon>
    </lineage>
</organism>
<comment type="caution">
    <text evidence="2">The sequence shown here is derived from an EMBL/GenBank/DDBJ whole genome shotgun (WGS) entry which is preliminary data.</text>
</comment>
<name>A0ABW3FKM4_9PSEU</name>
<reference evidence="3" key="1">
    <citation type="journal article" date="2019" name="Int. J. Syst. Evol. Microbiol.">
        <title>The Global Catalogue of Microorganisms (GCM) 10K type strain sequencing project: providing services to taxonomists for standard genome sequencing and annotation.</title>
        <authorList>
            <consortium name="The Broad Institute Genomics Platform"/>
            <consortium name="The Broad Institute Genome Sequencing Center for Infectious Disease"/>
            <person name="Wu L."/>
            <person name="Ma J."/>
        </authorList>
    </citation>
    <scope>NUCLEOTIDE SEQUENCE [LARGE SCALE GENOMIC DNA]</scope>
    <source>
        <strain evidence="3">CCUG 56401</strain>
    </source>
</reference>
<protein>
    <submittedName>
        <fullName evidence="2">DUF5753 domain-containing protein</fullName>
    </submittedName>
</protein>
<dbReference type="Proteomes" id="UP001597018">
    <property type="component" value="Unassembled WGS sequence"/>
</dbReference>
<evidence type="ECO:0000313" key="3">
    <source>
        <dbReference type="Proteomes" id="UP001597018"/>
    </source>
</evidence>
<evidence type="ECO:0000313" key="2">
    <source>
        <dbReference type="EMBL" id="MFD0919029.1"/>
    </source>
</evidence>
<evidence type="ECO:0000259" key="1">
    <source>
        <dbReference type="Pfam" id="PF19054"/>
    </source>
</evidence>
<keyword evidence="3" id="KW-1185">Reference proteome</keyword>
<proteinExistence type="predicted"/>
<dbReference type="RefSeq" id="WP_345601401.1">
    <property type="nucleotide sequence ID" value="NZ_BAABLT010000033.1"/>
</dbReference>